<accession>A0ABW2YWB9</accession>
<evidence type="ECO:0008006" key="4">
    <source>
        <dbReference type="Google" id="ProtNLM"/>
    </source>
</evidence>
<organism evidence="2 3">
    <name type="scientific">Mucilaginibacter calamicampi</name>
    <dbReference type="NCBI Taxonomy" id="1302352"/>
    <lineage>
        <taxon>Bacteria</taxon>
        <taxon>Pseudomonadati</taxon>
        <taxon>Bacteroidota</taxon>
        <taxon>Sphingobacteriia</taxon>
        <taxon>Sphingobacteriales</taxon>
        <taxon>Sphingobacteriaceae</taxon>
        <taxon>Mucilaginibacter</taxon>
    </lineage>
</organism>
<comment type="caution">
    <text evidence="2">The sequence shown here is derived from an EMBL/GenBank/DDBJ whole genome shotgun (WGS) entry which is preliminary data.</text>
</comment>
<keyword evidence="1" id="KW-0812">Transmembrane</keyword>
<reference evidence="3" key="1">
    <citation type="journal article" date="2019" name="Int. J. Syst. Evol. Microbiol.">
        <title>The Global Catalogue of Microorganisms (GCM) 10K type strain sequencing project: providing services to taxonomists for standard genome sequencing and annotation.</title>
        <authorList>
            <consortium name="The Broad Institute Genomics Platform"/>
            <consortium name="The Broad Institute Genome Sequencing Center for Infectious Disease"/>
            <person name="Wu L."/>
            <person name="Ma J."/>
        </authorList>
    </citation>
    <scope>NUCLEOTIDE SEQUENCE [LARGE SCALE GENOMIC DNA]</scope>
    <source>
        <strain evidence="3">CCUG 63418</strain>
    </source>
</reference>
<dbReference type="Proteomes" id="UP001596958">
    <property type="component" value="Unassembled WGS sequence"/>
</dbReference>
<keyword evidence="1" id="KW-0472">Membrane</keyword>
<evidence type="ECO:0000313" key="2">
    <source>
        <dbReference type="EMBL" id="MFD0750396.1"/>
    </source>
</evidence>
<feature type="transmembrane region" description="Helical" evidence="1">
    <location>
        <begin position="187"/>
        <end position="204"/>
    </location>
</feature>
<evidence type="ECO:0000313" key="3">
    <source>
        <dbReference type="Proteomes" id="UP001596958"/>
    </source>
</evidence>
<keyword evidence="3" id="KW-1185">Reference proteome</keyword>
<dbReference type="EMBL" id="JBHTHU010000006">
    <property type="protein sequence ID" value="MFD0750396.1"/>
    <property type="molecule type" value="Genomic_DNA"/>
</dbReference>
<name>A0ABW2YWB9_9SPHI</name>
<proteinExistence type="predicted"/>
<evidence type="ECO:0000256" key="1">
    <source>
        <dbReference type="SAM" id="Phobius"/>
    </source>
</evidence>
<dbReference type="RefSeq" id="WP_377099637.1">
    <property type="nucleotide sequence ID" value="NZ_JBHTHU010000006.1"/>
</dbReference>
<sequence length="262" mass="29268">MTGQEEMLWQRIQHFQLDEPGTAFKFSDRLARENGWSLVYAKRVIEEYKRFIFLCCVSDRGVTPSDPVDQAWHLHLTFTRSYWIDLCKNTLQKDIHHNPTKGGETEAKKFDGYYTFSHQFYTEKFGNNPPSDIWQDNHTRFSDINFKRVNLSRYWLLPKPKFSLKIAVLALVVFSSALFIQASSTDYIIYIITGIAAFFIFSQLKDNNGNSGCGTGSGCSNNYNDSSHHSDGHHGDGDSSGCNSGCSGCSGSGCSGCGGGGD</sequence>
<gene>
    <name evidence="2" type="ORF">ACFQZS_09605</name>
</gene>
<keyword evidence="1" id="KW-1133">Transmembrane helix</keyword>
<protein>
    <recommendedName>
        <fullName evidence="4">TIGR04222 domain-containing protein</fullName>
    </recommendedName>
</protein>
<feature type="transmembrane region" description="Helical" evidence="1">
    <location>
        <begin position="162"/>
        <end position="181"/>
    </location>
</feature>